<accession>A0A381TFU7</accession>
<dbReference type="InterPro" id="IPR016181">
    <property type="entry name" value="Acyl_CoA_acyltransferase"/>
</dbReference>
<dbReference type="SUPFAM" id="SSF55729">
    <property type="entry name" value="Acyl-CoA N-acyltransferases (Nat)"/>
    <property type="match status" value="1"/>
</dbReference>
<protein>
    <submittedName>
        <fullName evidence="1">Uncharacterized protein</fullName>
    </submittedName>
</protein>
<dbReference type="AlphaFoldDB" id="A0A381TFU7"/>
<dbReference type="CDD" id="cd04301">
    <property type="entry name" value="NAT_SF"/>
    <property type="match status" value="1"/>
</dbReference>
<name>A0A381TFU7_9ZZZZ</name>
<dbReference type="EMBL" id="UINC01004487">
    <property type="protein sequence ID" value="SVA14669.1"/>
    <property type="molecule type" value="Genomic_DNA"/>
</dbReference>
<gene>
    <name evidence="1" type="ORF">METZ01_LOCUS67523</name>
</gene>
<proteinExistence type="predicted"/>
<organism evidence="1">
    <name type="scientific">marine metagenome</name>
    <dbReference type="NCBI Taxonomy" id="408172"/>
    <lineage>
        <taxon>unclassified sequences</taxon>
        <taxon>metagenomes</taxon>
        <taxon>ecological metagenomes</taxon>
    </lineage>
</organism>
<evidence type="ECO:0000313" key="1">
    <source>
        <dbReference type="EMBL" id="SVA14669.1"/>
    </source>
</evidence>
<sequence length="269" mass="30798">MEDGLGNFRIIHGDNYHTFFTQQGFKTRFVAIKNENKVIGSIAGIWKPIKINNKDYTGFYISDLKIDLDHRNKNILRKLLWYLIKRWPITPDYQGWDFNYYCAMLRNGKGVDKSFKGFNPAKLPSQSATMNIYMVDPNILLSLDLNSFPENENTHSVNLSPLRQEGVLWNDGIKDIQATTDNSIMKLGHLHPKILTKKFSSKLNQCISEINNKENGLACFAVDDRETKKISWLNSCGITTNTKCNIFSFSPFAPNLKKSDILYISTGEI</sequence>
<reference evidence="1" key="1">
    <citation type="submission" date="2018-05" db="EMBL/GenBank/DDBJ databases">
        <authorList>
            <person name="Lanie J.A."/>
            <person name="Ng W.-L."/>
            <person name="Kazmierczak K.M."/>
            <person name="Andrzejewski T.M."/>
            <person name="Davidsen T.M."/>
            <person name="Wayne K.J."/>
            <person name="Tettelin H."/>
            <person name="Glass J.I."/>
            <person name="Rusch D."/>
            <person name="Podicherti R."/>
            <person name="Tsui H.-C.T."/>
            <person name="Winkler M.E."/>
        </authorList>
    </citation>
    <scope>NUCLEOTIDE SEQUENCE</scope>
</reference>